<gene>
    <name evidence="5" type="ORF">NNL38_20265</name>
</gene>
<dbReference type="Proteomes" id="UP001057998">
    <property type="component" value="Chromosome 2"/>
</dbReference>
<dbReference type="InterPro" id="IPR020845">
    <property type="entry name" value="AMP-binding_CS"/>
</dbReference>
<reference evidence="5" key="1">
    <citation type="submission" date="2022-07" db="EMBL/GenBank/DDBJ databases">
        <title>Genome sequencing of Photobacterium atrarenae GJH2-4.</title>
        <authorList>
            <person name="Park S.-J."/>
        </authorList>
    </citation>
    <scope>NUCLEOTIDE SEQUENCE</scope>
    <source>
        <strain evidence="5">GJH2-4</strain>
    </source>
</reference>
<dbReference type="Pfam" id="PF01553">
    <property type="entry name" value="Acyltransferase"/>
    <property type="match status" value="1"/>
</dbReference>
<evidence type="ECO:0000256" key="1">
    <source>
        <dbReference type="ARBA" id="ARBA00006432"/>
    </source>
</evidence>
<keyword evidence="2" id="KW-0436">Ligase</keyword>
<keyword evidence="3" id="KW-0472">Membrane</keyword>
<evidence type="ECO:0000256" key="2">
    <source>
        <dbReference type="ARBA" id="ARBA00022598"/>
    </source>
</evidence>
<feature type="domain" description="Carrier" evidence="4">
    <location>
        <begin position="25"/>
        <end position="102"/>
    </location>
</feature>
<dbReference type="Pfam" id="PF00501">
    <property type="entry name" value="AMP-binding"/>
    <property type="match status" value="1"/>
</dbReference>
<sequence>MANHPDPQPRQKSEPAPAQGAVRANDVLLLIQTLAEEVRQQPLVDGELDLQTRLDQTLGFDSLTLAELIQRSEKQFSVSLPTQTIAEIETPADLLQAIQHAAPLGTEQTSGSSTTQTIRPFELGHVATLPSQATTLQGVLDWHVEQHPDRPQLYVYQDADQITEISYQQLQQRARRIARALQQQEIAPGDCVAIMLPTSEAYFYSFFGILYARAIPVPIYPPARLSQIEDHLIRHAAILNNAQAKLMITVSEAKPLSQLLRLQVPSIHTITTLADLRSSNTPEADIGTPHPDDIAFLQYTSGSTGLPKGVTLTHNNLLANIRAMGRVVQASSDDVFVSWLPVYHDMGLIGAWLGSLYHAIPLVIMSPLLFLSRPQRWLWAIHRHRATLSAAPNFAYELCLNKIDDSELTGLDLSHWRLAWNGAEPVSPATMQRFTERFGPYGFRPQAMSPVYGLAECSVGLTFPALTRHPRVERIKRDPMTRLGRAEAAEPEDPNAIEVVGLGYPLPGHQIRIIDALGRELPDREEGELEFKGPSATQGYYRDPDKTRALYHGNWLTTGDRAFTIGGELFLTGRSKDIIIRAGRNIYPHELEAAVCQLPNIRKGCTAAFASHDRQSGTEKLVILAESRQTAPEQLEPLKLKINTLALDLLGSPADEVVICPPHTIPKTSSGKVRRAACKSLFEENRLSDPQRAVWQQALRLIKAAAQPQLRRCWRIGVDVAYAGYLWCLLAVLAPIVWTSVAVLPTQPVAWAAARTGARTLLRLAGTRLTIDGRENLPKTEQPCVIVANHASYLDGLAFMAACPQPCRFVAKAELLRNPFARIFLSKLGTEFVERFDVEQGLLDAGRIADSAAAQQPLVIFPEGTLYRMAGLHEFHMGAFLAAAKAGLPILPVTIGGTRSKLRDKSLFPRRGSISLTFSPLITPAGEDWQAAVQLRDQARAEILRHCDEPDLAHTPKNR</sequence>
<dbReference type="SMART" id="SM00563">
    <property type="entry name" value="PlsC"/>
    <property type="match status" value="1"/>
</dbReference>
<dbReference type="CDD" id="cd07989">
    <property type="entry name" value="LPLAT_AGPAT-like"/>
    <property type="match status" value="1"/>
</dbReference>
<dbReference type="SUPFAM" id="SSF47336">
    <property type="entry name" value="ACP-like"/>
    <property type="match status" value="1"/>
</dbReference>
<dbReference type="PROSITE" id="PS50075">
    <property type="entry name" value="CARRIER"/>
    <property type="match status" value="1"/>
</dbReference>
<dbReference type="InterPro" id="IPR040097">
    <property type="entry name" value="FAAL/FAAC"/>
</dbReference>
<dbReference type="InterPro" id="IPR002123">
    <property type="entry name" value="Plipid/glycerol_acylTrfase"/>
</dbReference>
<dbReference type="PROSITE" id="PS00455">
    <property type="entry name" value="AMP_BINDING"/>
    <property type="match status" value="1"/>
</dbReference>
<protein>
    <submittedName>
        <fullName evidence="5">AMP-binding protein</fullName>
    </submittedName>
</protein>
<dbReference type="PANTHER" id="PTHR22754:SF32">
    <property type="entry name" value="DISCO-INTERACTING PROTEIN 2"/>
    <property type="match status" value="1"/>
</dbReference>
<dbReference type="Gene3D" id="3.40.50.12780">
    <property type="entry name" value="N-terminal domain of ligase-like"/>
    <property type="match status" value="1"/>
</dbReference>
<proteinExistence type="inferred from homology"/>
<keyword evidence="6" id="KW-1185">Reference proteome</keyword>
<dbReference type="InterPro" id="IPR009081">
    <property type="entry name" value="PP-bd_ACP"/>
</dbReference>
<feature type="transmembrane region" description="Helical" evidence="3">
    <location>
        <begin position="349"/>
        <end position="371"/>
    </location>
</feature>
<keyword evidence="3" id="KW-0812">Transmembrane</keyword>
<evidence type="ECO:0000313" key="5">
    <source>
        <dbReference type="EMBL" id="UTV29362.1"/>
    </source>
</evidence>
<organism evidence="5 6">
    <name type="scientific">Photobacterium atrarenae</name>
    <dbReference type="NCBI Taxonomy" id="865757"/>
    <lineage>
        <taxon>Bacteria</taxon>
        <taxon>Pseudomonadati</taxon>
        <taxon>Pseudomonadota</taxon>
        <taxon>Gammaproteobacteria</taxon>
        <taxon>Vibrionales</taxon>
        <taxon>Vibrionaceae</taxon>
        <taxon>Photobacterium</taxon>
    </lineage>
</organism>
<evidence type="ECO:0000256" key="3">
    <source>
        <dbReference type="SAM" id="Phobius"/>
    </source>
</evidence>
<keyword evidence="3" id="KW-1133">Transmembrane helix</keyword>
<accession>A0ABY5GJ75</accession>
<dbReference type="RefSeq" id="WP_255390680.1">
    <property type="nucleotide sequence ID" value="NZ_CP101509.1"/>
</dbReference>
<comment type="similarity">
    <text evidence="1">Belongs to the ATP-dependent AMP-binding enzyme family.</text>
</comment>
<dbReference type="CDD" id="cd05931">
    <property type="entry name" value="FAAL"/>
    <property type="match status" value="1"/>
</dbReference>
<dbReference type="Gene3D" id="3.30.300.30">
    <property type="match status" value="1"/>
</dbReference>
<dbReference type="InterPro" id="IPR036736">
    <property type="entry name" value="ACP-like_sf"/>
</dbReference>
<dbReference type="EMBL" id="CP101509">
    <property type="protein sequence ID" value="UTV29362.1"/>
    <property type="molecule type" value="Genomic_DNA"/>
</dbReference>
<evidence type="ECO:0000313" key="6">
    <source>
        <dbReference type="Proteomes" id="UP001057998"/>
    </source>
</evidence>
<evidence type="ECO:0000259" key="4">
    <source>
        <dbReference type="PROSITE" id="PS50075"/>
    </source>
</evidence>
<dbReference type="SUPFAM" id="SSF56801">
    <property type="entry name" value="Acetyl-CoA synthetase-like"/>
    <property type="match status" value="1"/>
</dbReference>
<dbReference type="InterPro" id="IPR000873">
    <property type="entry name" value="AMP-dep_synth/lig_dom"/>
</dbReference>
<dbReference type="Pfam" id="PF00550">
    <property type="entry name" value="PP-binding"/>
    <property type="match status" value="1"/>
</dbReference>
<dbReference type="InterPro" id="IPR045851">
    <property type="entry name" value="AMP-bd_C_sf"/>
</dbReference>
<dbReference type="PANTHER" id="PTHR22754">
    <property type="entry name" value="DISCO-INTERACTING PROTEIN 2 DIP2 -RELATED"/>
    <property type="match status" value="1"/>
</dbReference>
<dbReference type="Gene3D" id="1.10.1200.10">
    <property type="entry name" value="ACP-like"/>
    <property type="match status" value="1"/>
</dbReference>
<name>A0ABY5GJ75_9GAMM</name>
<dbReference type="InterPro" id="IPR042099">
    <property type="entry name" value="ANL_N_sf"/>
</dbReference>
<dbReference type="SUPFAM" id="SSF69593">
    <property type="entry name" value="Glycerol-3-phosphate (1)-acyltransferase"/>
    <property type="match status" value="1"/>
</dbReference>
<feature type="transmembrane region" description="Helical" evidence="3">
    <location>
        <begin position="720"/>
        <end position="738"/>
    </location>
</feature>